<proteinExistence type="predicted"/>
<organism evidence="1 2">
    <name type="scientific">Paramuricea clavata</name>
    <name type="common">Red gorgonian</name>
    <name type="synonym">Violescent sea-whip</name>
    <dbReference type="NCBI Taxonomy" id="317549"/>
    <lineage>
        <taxon>Eukaryota</taxon>
        <taxon>Metazoa</taxon>
        <taxon>Cnidaria</taxon>
        <taxon>Anthozoa</taxon>
        <taxon>Octocorallia</taxon>
        <taxon>Malacalcyonacea</taxon>
        <taxon>Plexauridae</taxon>
        <taxon>Paramuricea</taxon>
    </lineage>
</organism>
<dbReference type="AlphaFoldDB" id="A0A6S7GT52"/>
<keyword evidence="1" id="KW-0808">Transferase</keyword>
<dbReference type="Proteomes" id="UP001152795">
    <property type="component" value="Unassembled WGS sequence"/>
</dbReference>
<dbReference type="OrthoDB" id="276744at2759"/>
<comment type="caution">
    <text evidence="1">The sequence shown here is derived from an EMBL/GenBank/DDBJ whole genome shotgun (WGS) entry which is preliminary data.</text>
</comment>
<keyword evidence="1" id="KW-0548">Nucleotidyltransferase</keyword>
<gene>
    <name evidence="1" type="ORF">PACLA_8A059535</name>
</gene>
<reference evidence="1" key="1">
    <citation type="submission" date="2020-04" db="EMBL/GenBank/DDBJ databases">
        <authorList>
            <person name="Alioto T."/>
            <person name="Alioto T."/>
            <person name="Gomez Garrido J."/>
        </authorList>
    </citation>
    <scope>NUCLEOTIDE SEQUENCE</scope>
    <source>
        <strain evidence="1">A484AB</strain>
    </source>
</reference>
<keyword evidence="2" id="KW-1185">Reference proteome</keyword>
<keyword evidence="1" id="KW-0695">RNA-directed DNA polymerase</keyword>
<dbReference type="Pfam" id="PF00078">
    <property type="entry name" value="RVT_1"/>
    <property type="match status" value="1"/>
</dbReference>
<dbReference type="PRINTS" id="PR01345">
    <property type="entry name" value="CERVTRCPTASE"/>
</dbReference>
<evidence type="ECO:0000313" key="1">
    <source>
        <dbReference type="EMBL" id="CAB3987761.1"/>
    </source>
</evidence>
<dbReference type="PROSITE" id="PS50878">
    <property type="entry name" value="RT_POL"/>
    <property type="match status" value="1"/>
</dbReference>
<accession>A0A6S7GT52</accession>
<dbReference type="EMBL" id="CACRXK020001228">
    <property type="protein sequence ID" value="CAB3987761.1"/>
    <property type="molecule type" value="Genomic_DNA"/>
</dbReference>
<sequence>MAVRVGDHISSWEPVTSGVPQGSVLGPLLFILFINDMPQVTKFNTVLFADDSKVIGNAYYPEDIQTDIDCLSRWSEIWQMKFNVEKCGVLHIGESNPQHGYTLDGIQLKSVQKEKDLGVTWSAGKSLFDDHIREGIGKAKRNVVSRKHEVLVPLYKAFVRPHLEYCVQVWSPVAKHGNWSIIMAIEKCQRDFTRIIHGMGFLSYSERLQKLGLTTLLERRMRGDLIEAYKIINGHVNYGHQMFNHNLHYSTRNLCNVSSCRTRFALDCFSVRVIKYWNNLPNSVKYAPSVNAFKAGLDDLKSYNPDSRHGYWYLSLEIFNRIPDKNDHVTYLKLHPEVAMRRHISCF</sequence>
<dbReference type="GO" id="GO:0003964">
    <property type="term" value="F:RNA-directed DNA polymerase activity"/>
    <property type="evidence" value="ECO:0007669"/>
    <property type="project" value="UniProtKB-KW"/>
</dbReference>
<dbReference type="PANTHER" id="PTHR33332">
    <property type="entry name" value="REVERSE TRANSCRIPTASE DOMAIN-CONTAINING PROTEIN"/>
    <property type="match status" value="1"/>
</dbReference>
<dbReference type="InterPro" id="IPR000477">
    <property type="entry name" value="RT_dom"/>
</dbReference>
<name>A0A6S7GT52_PARCT</name>
<protein>
    <submittedName>
        <fullName evidence="1">RNA-directed DNA polymerase from mobile element jockey-like</fullName>
    </submittedName>
</protein>
<evidence type="ECO:0000313" key="2">
    <source>
        <dbReference type="Proteomes" id="UP001152795"/>
    </source>
</evidence>